<feature type="domain" description="VTT" evidence="8">
    <location>
        <begin position="63"/>
        <end position="180"/>
    </location>
</feature>
<evidence type="ECO:0000256" key="4">
    <source>
        <dbReference type="ARBA" id="ARBA00022692"/>
    </source>
</evidence>
<dbReference type="InterPro" id="IPR015414">
    <property type="entry name" value="TMEM64"/>
</dbReference>
<evidence type="ECO:0000256" key="5">
    <source>
        <dbReference type="ARBA" id="ARBA00022989"/>
    </source>
</evidence>
<sequence length="244" mass="24895">MSALLRSRPGSRWLRLGVLIALLCCAAGSLLLWDPADVLAAAAGPWRVPIVLAVYTLGTVAFVPRPALNTATGLLLGAVQGIPVAVAASTVGAAVAFGLGRSLGRDALRPMLRHRLFERLDRRITEQGFRTALLLRLIPGPPFQAVNYACAVSGVGYRPFVAATAIGVVPNTAAYVTAGASAGSPTSPAFLASAAVIALMSLFSVYSLWKARAAARTRKGVGAREGVGAVAVPATGAEAVNAGA</sequence>
<evidence type="ECO:0000256" key="2">
    <source>
        <dbReference type="ARBA" id="ARBA00008640"/>
    </source>
</evidence>
<feature type="transmembrane region" description="Helical" evidence="7">
    <location>
        <begin position="189"/>
        <end position="209"/>
    </location>
</feature>
<gene>
    <name evidence="9" type="ORF">ABWK59_06010</name>
</gene>
<feature type="transmembrane region" description="Helical" evidence="7">
    <location>
        <begin position="45"/>
        <end position="63"/>
    </location>
</feature>
<feature type="transmembrane region" description="Helical" evidence="7">
    <location>
        <begin position="12"/>
        <end position="33"/>
    </location>
</feature>
<dbReference type="InterPro" id="IPR032816">
    <property type="entry name" value="VTT_dom"/>
</dbReference>
<evidence type="ECO:0000259" key="8">
    <source>
        <dbReference type="Pfam" id="PF09335"/>
    </source>
</evidence>
<comment type="subcellular location">
    <subcellularLocation>
        <location evidence="1 7">Cell membrane</location>
        <topology evidence="1 7">Multi-pass membrane protein</topology>
    </subcellularLocation>
</comment>
<keyword evidence="3 7" id="KW-1003">Cell membrane</keyword>
<dbReference type="GO" id="GO:0005886">
    <property type="term" value="C:plasma membrane"/>
    <property type="evidence" value="ECO:0007669"/>
    <property type="project" value="UniProtKB-SubCell"/>
</dbReference>
<dbReference type="AlphaFoldDB" id="A0AAU8JRL9"/>
<evidence type="ECO:0000313" key="9">
    <source>
        <dbReference type="EMBL" id="XCM78511.1"/>
    </source>
</evidence>
<keyword evidence="5 7" id="KW-1133">Transmembrane helix</keyword>
<organism evidence="9">
    <name type="scientific">Kitasatospora camelliae</name>
    <dbReference type="NCBI Taxonomy" id="3156397"/>
    <lineage>
        <taxon>Bacteria</taxon>
        <taxon>Bacillati</taxon>
        <taxon>Actinomycetota</taxon>
        <taxon>Actinomycetes</taxon>
        <taxon>Kitasatosporales</taxon>
        <taxon>Streptomycetaceae</taxon>
        <taxon>Kitasatospora</taxon>
    </lineage>
</organism>
<keyword evidence="6 7" id="KW-0472">Membrane</keyword>
<comment type="similarity">
    <text evidence="2 7">Belongs to the TVP38/TMEM64 family.</text>
</comment>
<name>A0AAU8JRL9_9ACTN</name>
<feature type="transmembrane region" description="Helical" evidence="7">
    <location>
        <begin position="75"/>
        <end position="99"/>
    </location>
</feature>
<dbReference type="Pfam" id="PF09335">
    <property type="entry name" value="VTT_dom"/>
    <property type="match status" value="1"/>
</dbReference>
<evidence type="ECO:0000256" key="3">
    <source>
        <dbReference type="ARBA" id="ARBA00022475"/>
    </source>
</evidence>
<evidence type="ECO:0000256" key="7">
    <source>
        <dbReference type="RuleBase" id="RU366058"/>
    </source>
</evidence>
<proteinExistence type="inferred from homology"/>
<evidence type="ECO:0000256" key="6">
    <source>
        <dbReference type="ARBA" id="ARBA00023136"/>
    </source>
</evidence>
<keyword evidence="4 7" id="KW-0812">Transmembrane</keyword>
<dbReference type="KEGG" id="kcm:ABWK59_06010"/>
<dbReference type="PANTHER" id="PTHR12677:SF59">
    <property type="entry name" value="GOLGI APPARATUS MEMBRANE PROTEIN TVP38-RELATED"/>
    <property type="match status" value="1"/>
</dbReference>
<comment type="caution">
    <text evidence="7">Lacks conserved residue(s) required for the propagation of feature annotation.</text>
</comment>
<dbReference type="PANTHER" id="PTHR12677">
    <property type="entry name" value="GOLGI APPARATUS MEMBRANE PROTEIN TVP38-RELATED"/>
    <property type="match status" value="1"/>
</dbReference>
<evidence type="ECO:0000256" key="1">
    <source>
        <dbReference type="ARBA" id="ARBA00004651"/>
    </source>
</evidence>
<dbReference type="EMBL" id="CP159872">
    <property type="protein sequence ID" value="XCM78511.1"/>
    <property type="molecule type" value="Genomic_DNA"/>
</dbReference>
<dbReference type="RefSeq" id="WP_354638457.1">
    <property type="nucleotide sequence ID" value="NZ_CP159872.1"/>
</dbReference>
<reference evidence="9" key="1">
    <citation type="submission" date="2024-06" db="EMBL/GenBank/DDBJ databases">
        <title>The genome sequences of Kitasatospora sp. strain HUAS MG31.</title>
        <authorList>
            <person name="Mo P."/>
        </authorList>
    </citation>
    <scope>NUCLEOTIDE SEQUENCE</scope>
    <source>
        <strain evidence="9">HUAS MG31</strain>
    </source>
</reference>
<accession>A0AAU8JRL9</accession>
<protein>
    <recommendedName>
        <fullName evidence="7">TVP38/TMEM64 family membrane protein</fullName>
    </recommendedName>
</protein>